<dbReference type="NCBIfam" id="TIGR00758">
    <property type="entry name" value="UDG_fam4"/>
    <property type="match status" value="1"/>
</dbReference>
<dbReference type="SUPFAM" id="SSF52141">
    <property type="entry name" value="Uracil-DNA glycosylase-like"/>
    <property type="match status" value="1"/>
</dbReference>
<reference evidence="13 14" key="1">
    <citation type="submission" date="2016-10" db="EMBL/GenBank/DDBJ databases">
        <authorList>
            <person name="de Groot N.N."/>
        </authorList>
    </citation>
    <scope>NUCLEOTIDE SEQUENCE [LARGE SCALE GENOMIC DNA]</scope>
    <source>
        <strain evidence="13 14">CGMCC 1.10959</strain>
    </source>
</reference>
<evidence type="ECO:0000256" key="10">
    <source>
        <dbReference type="ARBA" id="ARBA00023014"/>
    </source>
</evidence>
<sequence length="303" mass="32802">MRASRRAGCEGRIASIFARKKQGWFCPRAEATSVMGMESALDYQTARALLDWQIELGATEAIRDTPIDRYALPEAAPWPGKSKAKSAAKADAGSIPATPGAVPMAAVDAVAIARKAAQAAGSLAALRAALGAFDLCELKKGARNLVFCDGVPGARVMIIGEAPGRDEDREGRPFVGRAGQLLDRMLAAIDLGRDSSVYITNVLPWRPPQNRDPKPEEIAMMQPFLARHVELADPDLIVSMGNISCQAVLDRRGITRLRGRWAEAFGRPVLPMFHPAYLLRQPLAKREAWADLLSVKARLKGIT</sequence>
<dbReference type="SMART" id="SM00986">
    <property type="entry name" value="UDG"/>
    <property type="match status" value="1"/>
</dbReference>
<dbReference type="Proteomes" id="UP000182466">
    <property type="component" value="Unassembled WGS sequence"/>
</dbReference>
<evidence type="ECO:0000256" key="5">
    <source>
        <dbReference type="ARBA" id="ARBA00022485"/>
    </source>
</evidence>
<dbReference type="eggNOG" id="COG1573">
    <property type="taxonomic scope" value="Bacteria"/>
</dbReference>
<evidence type="ECO:0000256" key="9">
    <source>
        <dbReference type="ARBA" id="ARBA00023004"/>
    </source>
</evidence>
<dbReference type="Pfam" id="PF03167">
    <property type="entry name" value="UDG"/>
    <property type="match status" value="1"/>
</dbReference>
<evidence type="ECO:0000313" key="13">
    <source>
        <dbReference type="EMBL" id="SFU03689.1"/>
    </source>
</evidence>
<keyword evidence="10" id="KW-0411">Iron-sulfur</keyword>
<evidence type="ECO:0000256" key="11">
    <source>
        <dbReference type="ARBA" id="ARBA00023204"/>
    </source>
</evidence>
<dbReference type="GO" id="GO:0051539">
    <property type="term" value="F:4 iron, 4 sulfur cluster binding"/>
    <property type="evidence" value="ECO:0007669"/>
    <property type="project" value="UniProtKB-KW"/>
</dbReference>
<dbReference type="GO" id="GO:0046872">
    <property type="term" value="F:metal ion binding"/>
    <property type="evidence" value="ECO:0007669"/>
    <property type="project" value="UniProtKB-KW"/>
</dbReference>
<dbReference type="CDD" id="cd10030">
    <property type="entry name" value="UDG-F4_TTUDGA_SPO1dp_like"/>
    <property type="match status" value="1"/>
</dbReference>
<keyword evidence="7" id="KW-0227">DNA damage</keyword>
<keyword evidence="14" id="KW-1185">Reference proteome</keyword>
<dbReference type="GO" id="GO:0004844">
    <property type="term" value="F:uracil DNA N-glycosylase activity"/>
    <property type="evidence" value="ECO:0007669"/>
    <property type="project" value="UniProtKB-EC"/>
</dbReference>
<keyword evidence="5" id="KW-0004">4Fe-4S</keyword>
<dbReference type="STRING" id="999627.SAMN05216236_12056"/>
<protein>
    <recommendedName>
        <fullName evidence="4">Type-4 uracil-DNA glycosylase</fullName>
        <ecNumber evidence="3">3.2.2.27</ecNumber>
    </recommendedName>
</protein>
<dbReference type="InterPro" id="IPR005122">
    <property type="entry name" value="Uracil-DNA_glycosylase-like"/>
</dbReference>
<keyword evidence="6" id="KW-0479">Metal-binding</keyword>
<dbReference type="Gene3D" id="3.40.470.10">
    <property type="entry name" value="Uracil-DNA glycosylase-like domain"/>
    <property type="match status" value="1"/>
</dbReference>
<dbReference type="InterPro" id="IPR005273">
    <property type="entry name" value="Ura-DNA_glyco_family4"/>
</dbReference>
<organism evidence="13 14">
    <name type="scientific">Sedimentitalea nanhaiensis</name>
    <dbReference type="NCBI Taxonomy" id="999627"/>
    <lineage>
        <taxon>Bacteria</taxon>
        <taxon>Pseudomonadati</taxon>
        <taxon>Pseudomonadota</taxon>
        <taxon>Alphaproteobacteria</taxon>
        <taxon>Rhodobacterales</taxon>
        <taxon>Paracoccaceae</taxon>
        <taxon>Sedimentitalea</taxon>
    </lineage>
</organism>
<dbReference type="EC" id="3.2.2.27" evidence="3"/>
<dbReference type="AlphaFoldDB" id="A0A1I7CWD0"/>
<evidence type="ECO:0000256" key="2">
    <source>
        <dbReference type="ARBA" id="ARBA00006521"/>
    </source>
</evidence>
<keyword evidence="8" id="KW-0378">Hydrolase</keyword>
<evidence type="ECO:0000256" key="1">
    <source>
        <dbReference type="ARBA" id="ARBA00001400"/>
    </source>
</evidence>
<gene>
    <name evidence="13" type="ORF">SAMN05216236_12056</name>
</gene>
<evidence type="ECO:0000256" key="7">
    <source>
        <dbReference type="ARBA" id="ARBA00022763"/>
    </source>
</evidence>
<dbReference type="InterPro" id="IPR051536">
    <property type="entry name" value="UDG_Type-4/5"/>
</dbReference>
<evidence type="ECO:0000256" key="3">
    <source>
        <dbReference type="ARBA" id="ARBA00012030"/>
    </source>
</evidence>
<dbReference type="SMART" id="SM00987">
    <property type="entry name" value="UreE_C"/>
    <property type="match status" value="1"/>
</dbReference>
<dbReference type="GO" id="GO:0006281">
    <property type="term" value="P:DNA repair"/>
    <property type="evidence" value="ECO:0007669"/>
    <property type="project" value="UniProtKB-KW"/>
</dbReference>
<evidence type="ECO:0000256" key="4">
    <source>
        <dbReference type="ARBA" id="ARBA00019403"/>
    </source>
</evidence>
<keyword evidence="11" id="KW-0234">DNA repair</keyword>
<evidence type="ECO:0000259" key="12">
    <source>
        <dbReference type="SMART" id="SM00986"/>
    </source>
</evidence>
<accession>A0A1I7CWD0</accession>
<evidence type="ECO:0000313" key="14">
    <source>
        <dbReference type="Proteomes" id="UP000182466"/>
    </source>
</evidence>
<dbReference type="PANTHER" id="PTHR33693:SF1">
    <property type="entry name" value="TYPE-4 URACIL-DNA GLYCOSYLASE"/>
    <property type="match status" value="1"/>
</dbReference>
<dbReference type="InterPro" id="IPR036895">
    <property type="entry name" value="Uracil-DNA_glycosylase-like_sf"/>
</dbReference>
<evidence type="ECO:0000256" key="8">
    <source>
        <dbReference type="ARBA" id="ARBA00022801"/>
    </source>
</evidence>
<dbReference type="PANTHER" id="PTHR33693">
    <property type="entry name" value="TYPE-5 URACIL-DNA GLYCOSYLASE"/>
    <property type="match status" value="1"/>
</dbReference>
<evidence type="ECO:0000256" key="6">
    <source>
        <dbReference type="ARBA" id="ARBA00022723"/>
    </source>
</evidence>
<comment type="similarity">
    <text evidence="2">Belongs to the uracil-DNA glycosylase (UDG) superfamily. Type 4 (UDGa) family.</text>
</comment>
<comment type="catalytic activity">
    <reaction evidence="1">
        <text>Hydrolyzes single-stranded DNA or mismatched double-stranded DNA and polynucleotides, releasing free uracil.</text>
        <dbReference type="EC" id="3.2.2.27"/>
    </reaction>
</comment>
<feature type="domain" description="Uracil-DNA glycosylase-like" evidence="12">
    <location>
        <begin position="147"/>
        <end position="293"/>
    </location>
</feature>
<name>A0A1I7CWD0_9RHOB</name>
<keyword evidence="9" id="KW-0408">Iron</keyword>
<dbReference type="EMBL" id="FPAW01000020">
    <property type="protein sequence ID" value="SFU03689.1"/>
    <property type="molecule type" value="Genomic_DNA"/>
</dbReference>
<proteinExistence type="inferred from homology"/>